<dbReference type="AlphaFoldDB" id="A0AB38IDL7"/>
<gene>
    <name evidence="2" type="ORF">MCC10043_1350</name>
</gene>
<reference evidence="2 3" key="1">
    <citation type="journal article" date="2018" name="Sci. Rep.">
        <title>Genomic diversity and distribution of Bifidobacterium longum subsp. longum across the human lifespan.</title>
        <authorList>
            <person name="Odamaki T."/>
            <person name="Bottacini F."/>
            <person name="Kato K."/>
            <person name="Mitsuyama E."/>
            <person name="Yoshida K."/>
            <person name="Horigome A."/>
            <person name="Xiao J.Z."/>
            <person name="van Sinderen D."/>
        </authorList>
    </citation>
    <scope>NUCLEOTIDE SEQUENCE [LARGE SCALE GENOMIC DNA]</scope>
    <source>
        <strain evidence="2 3">MCC10043</strain>
    </source>
</reference>
<feature type="compositionally biased region" description="Basic residues" evidence="1">
    <location>
        <begin position="44"/>
        <end position="55"/>
    </location>
</feature>
<feature type="compositionally biased region" description="Basic and acidic residues" evidence="1">
    <location>
        <begin position="23"/>
        <end position="43"/>
    </location>
</feature>
<protein>
    <submittedName>
        <fullName evidence="2">Transposase</fullName>
    </submittedName>
</protein>
<organism evidence="2 3">
    <name type="scientific">Bifidobacterium longum subsp. longum</name>
    <dbReference type="NCBI Taxonomy" id="1679"/>
    <lineage>
        <taxon>Bacteria</taxon>
        <taxon>Bacillati</taxon>
        <taxon>Actinomycetota</taxon>
        <taxon>Actinomycetes</taxon>
        <taxon>Bifidobacteriales</taxon>
        <taxon>Bifidobacteriaceae</taxon>
        <taxon>Bifidobacterium</taxon>
    </lineage>
</organism>
<feature type="region of interest" description="Disordered" evidence="1">
    <location>
        <begin position="18"/>
        <end position="63"/>
    </location>
</feature>
<dbReference type="EMBL" id="SHQU01000030">
    <property type="protein sequence ID" value="TCE40085.1"/>
    <property type="molecule type" value="Genomic_DNA"/>
</dbReference>
<accession>A0AB38IDL7</accession>
<sequence>MTRAAACGVVVASVPWAEPGSRSTRDFGTRVADERREPEDRKRFSARRVARRRKTPPIGSPNG</sequence>
<dbReference type="RefSeq" id="WP_162010157.1">
    <property type="nucleotide sequence ID" value="NZ_LNCM01000008.1"/>
</dbReference>
<name>A0AB38IDL7_BIFLL</name>
<comment type="caution">
    <text evidence="2">The sequence shown here is derived from an EMBL/GenBank/DDBJ whole genome shotgun (WGS) entry which is preliminary data.</text>
</comment>
<evidence type="ECO:0000256" key="1">
    <source>
        <dbReference type="SAM" id="MobiDB-lite"/>
    </source>
</evidence>
<evidence type="ECO:0000313" key="3">
    <source>
        <dbReference type="Proteomes" id="UP000292260"/>
    </source>
</evidence>
<proteinExistence type="predicted"/>
<dbReference type="Proteomes" id="UP000292260">
    <property type="component" value="Unassembled WGS sequence"/>
</dbReference>
<evidence type="ECO:0000313" key="2">
    <source>
        <dbReference type="EMBL" id="TCE40085.1"/>
    </source>
</evidence>